<name>X1CSS9_9ZZZZ</name>
<reference evidence="2" key="1">
    <citation type="journal article" date="2014" name="Front. Microbiol.">
        <title>High frequency of phylogenetically diverse reductive dehalogenase-homologous genes in deep subseafloor sedimentary metagenomes.</title>
        <authorList>
            <person name="Kawai M."/>
            <person name="Futagami T."/>
            <person name="Toyoda A."/>
            <person name="Takaki Y."/>
            <person name="Nishi S."/>
            <person name="Hori S."/>
            <person name="Arai W."/>
            <person name="Tsubouchi T."/>
            <person name="Morono Y."/>
            <person name="Uchiyama I."/>
            <person name="Ito T."/>
            <person name="Fujiyama A."/>
            <person name="Inagaki F."/>
            <person name="Takami H."/>
        </authorList>
    </citation>
    <scope>NUCLEOTIDE SEQUENCE</scope>
    <source>
        <strain evidence="2">Expedition CK06-06</strain>
    </source>
</reference>
<feature type="non-terminal residue" evidence="2">
    <location>
        <position position="198"/>
    </location>
</feature>
<dbReference type="AlphaFoldDB" id="X1CSS9"/>
<dbReference type="EMBL" id="BART01035090">
    <property type="protein sequence ID" value="GAH10857.1"/>
    <property type="molecule type" value="Genomic_DNA"/>
</dbReference>
<proteinExistence type="predicted"/>
<comment type="caution">
    <text evidence="2">The sequence shown here is derived from an EMBL/GenBank/DDBJ whole genome shotgun (WGS) entry which is preliminary data.</text>
</comment>
<keyword evidence="1" id="KW-1133">Transmembrane helix</keyword>
<sequence length="198" mass="22453">AIKNSEDPDTDFLFLNLNDGISLTSVLSNTTSVKFSIGDNLTFRTYNSVTDLSSEKNVTLGPRYDIYEKIRYNYMPNGTAIRITYNFSSSSETDILITQVNGTLINKSSGATLELLLTDLNLKAINLTSDLGKDYIIDVEVIGVFIGVQSNSYWMHKNDFAKFFTSSWPDFWLRELVWLFIISFSITLFNMMPLPVFV</sequence>
<evidence type="ECO:0008006" key="3">
    <source>
        <dbReference type="Google" id="ProtNLM"/>
    </source>
</evidence>
<protein>
    <recommendedName>
        <fullName evidence="3">Peptidase M50 domain-containing protein</fullName>
    </recommendedName>
</protein>
<feature type="transmembrane region" description="Helical" evidence="1">
    <location>
        <begin position="176"/>
        <end position="197"/>
    </location>
</feature>
<keyword evidence="1" id="KW-0472">Membrane</keyword>
<gene>
    <name evidence="2" type="ORF">S01H4_59742</name>
</gene>
<feature type="non-terminal residue" evidence="2">
    <location>
        <position position="1"/>
    </location>
</feature>
<evidence type="ECO:0000313" key="2">
    <source>
        <dbReference type="EMBL" id="GAH10857.1"/>
    </source>
</evidence>
<keyword evidence="1" id="KW-0812">Transmembrane</keyword>
<accession>X1CSS9</accession>
<organism evidence="2">
    <name type="scientific">marine sediment metagenome</name>
    <dbReference type="NCBI Taxonomy" id="412755"/>
    <lineage>
        <taxon>unclassified sequences</taxon>
        <taxon>metagenomes</taxon>
        <taxon>ecological metagenomes</taxon>
    </lineage>
</organism>
<evidence type="ECO:0000256" key="1">
    <source>
        <dbReference type="SAM" id="Phobius"/>
    </source>
</evidence>